<dbReference type="PANTHER" id="PTHR21481:SF0">
    <property type="entry name" value="PROTEIN CLEC16A"/>
    <property type="match status" value="1"/>
</dbReference>
<dbReference type="GO" id="GO:0005770">
    <property type="term" value="C:late endosome"/>
    <property type="evidence" value="ECO:0007669"/>
    <property type="project" value="TreeGrafter"/>
</dbReference>
<evidence type="ECO:0000256" key="2">
    <source>
        <dbReference type="SAM" id="MobiDB-lite"/>
    </source>
</evidence>
<protein>
    <recommendedName>
        <fullName evidence="3">FPL domain-containing protein</fullName>
    </recommendedName>
</protein>
<dbReference type="Pfam" id="PF09758">
    <property type="entry name" value="FPL"/>
    <property type="match status" value="1"/>
</dbReference>
<feature type="region of interest" description="Disordered" evidence="2">
    <location>
        <begin position="480"/>
        <end position="532"/>
    </location>
</feature>
<proteinExistence type="predicted"/>
<dbReference type="InterPro" id="IPR039272">
    <property type="entry name" value="CLEC16A/TT9"/>
</dbReference>
<keyword evidence="5" id="KW-1185">Reference proteome</keyword>
<dbReference type="GO" id="GO:0006914">
    <property type="term" value="P:autophagy"/>
    <property type="evidence" value="ECO:0007669"/>
    <property type="project" value="UniProtKB-KW"/>
</dbReference>
<feature type="compositionally biased region" description="Low complexity" evidence="2">
    <location>
        <begin position="507"/>
        <end position="532"/>
    </location>
</feature>
<organism evidence="4 5">
    <name type="scientific">Symbiochloris irregularis</name>
    <dbReference type="NCBI Taxonomy" id="706552"/>
    <lineage>
        <taxon>Eukaryota</taxon>
        <taxon>Viridiplantae</taxon>
        <taxon>Chlorophyta</taxon>
        <taxon>core chlorophytes</taxon>
        <taxon>Trebouxiophyceae</taxon>
        <taxon>Trebouxiales</taxon>
        <taxon>Trebouxiaceae</taxon>
        <taxon>Symbiochloris</taxon>
    </lineage>
</organism>
<evidence type="ECO:0000256" key="1">
    <source>
        <dbReference type="ARBA" id="ARBA00023006"/>
    </source>
</evidence>
<evidence type="ECO:0000259" key="3">
    <source>
        <dbReference type="Pfam" id="PF09758"/>
    </source>
</evidence>
<dbReference type="GO" id="GO:0016197">
    <property type="term" value="P:endosomal transport"/>
    <property type="evidence" value="ECO:0007669"/>
    <property type="project" value="TreeGrafter"/>
</dbReference>
<dbReference type="InterPro" id="IPR019155">
    <property type="entry name" value="CLEC16A/TT9_N"/>
</dbReference>
<reference evidence="4 5" key="1">
    <citation type="journal article" date="2024" name="Nat. Commun.">
        <title>Phylogenomics reveals the evolutionary origins of lichenization in chlorophyte algae.</title>
        <authorList>
            <person name="Puginier C."/>
            <person name="Libourel C."/>
            <person name="Otte J."/>
            <person name="Skaloud P."/>
            <person name="Haon M."/>
            <person name="Grisel S."/>
            <person name="Petersen M."/>
            <person name="Berrin J.G."/>
            <person name="Delaux P.M."/>
            <person name="Dal Grande F."/>
            <person name="Keller J."/>
        </authorList>
    </citation>
    <scope>NUCLEOTIDE SEQUENCE [LARGE SCALE GENOMIC DNA]</scope>
    <source>
        <strain evidence="4 5">SAG 2036</strain>
    </source>
</reference>
<gene>
    <name evidence="4" type="ORF">WJX73_003927</name>
</gene>
<dbReference type="AlphaFoldDB" id="A0AAW1NS21"/>
<dbReference type="InterPro" id="IPR016024">
    <property type="entry name" value="ARM-type_fold"/>
</dbReference>
<dbReference type="Proteomes" id="UP001465755">
    <property type="component" value="Unassembled WGS sequence"/>
</dbReference>
<sequence>MAQRGGFWGALLGYSPPPRDRFSVEELRHLHDTLIRNANVTDANRDVVVETLRSIAELMIWGDQHEPRFFDYFAENNVLQHFTQFLQKKANRRGDVAQQVLQTLSMLIYNIRSEVAIFYLFSNNHVNDIVALRFDFEDDEVLGYYINLLKTIALKLNKSTVQFFFQEENGGTFPLYTEAVKFINHRDGLVRAAVRTLTLSVYSIKEPGVQAFVLRKPAVQYFTRLTGYLIEQCQSLDRLVSSLTGNASSSMQATLDSCLGEVEDLLTYCDDVMATGEQKLAEKLQQCLWDKWAGPVLLWPLHSLHSPDDPHPPGQRSLVQPLTALYITERLLHVMRTTAFTHRLAQSLTLPGGTFPPTPPASAQSSPSRRQQADLGPALQSHHLANGELSPDLLSSSPEDGGAIPAVSSSPAQEHRPPEQSLPPPLLAALTSTHGIIAGAAAHALGALLKWCTQGGDGQDVLVRAGLQPHRLRKNRELLEALTSSSSGADRSSLERGGSARGEQQGSEQASTSQSDAQTSEHQPAGQQGQQQGELGAHWVEALCLMCALQVLPPSALAMAGCLLLQLVSSGSEMTSRQRVLLRRAGEVVGTAVRREVAGQWCDALPLLTCLVWGPCRASLGSPGLASTSSVIQSWIEAVSVEEASRSGYLVGEPPPDTSGQTRKGAWDSARAAQRAYHTIQRFVLLLQIRQGLTGDSRVSDSAPLHPVTEAVVRAAETREGSVVLLPDAISCSVSFAQGAEKSVLLGVAGLPQLQEHGAAENPLAVTGSAAAVVLATRREQPFSGVALSIAPLLGSSAYVDPAHPKWLHLHVRPHARGLAKTVRNGGPQGAMRLISTQLLDGHWVLSFADPGAALAARALVHRCAKELRQRFADCLEPLVQSLYEGDVH</sequence>
<feature type="compositionally biased region" description="Low complexity" evidence="2">
    <location>
        <begin position="388"/>
        <end position="401"/>
    </location>
</feature>
<feature type="region of interest" description="Disordered" evidence="2">
    <location>
        <begin position="388"/>
        <end position="426"/>
    </location>
</feature>
<feature type="domain" description="FPL" evidence="3">
    <location>
        <begin position="52"/>
        <end position="202"/>
    </location>
</feature>
<name>A0AAW1NS21_9CHLO</name>
<evidence type="ECO:0000313" key="5">
    <source>
        <dbReference type="Proteomes" id="UP001465755"/>
    </source>
</evidence>
<accession>A0AAW1NS21</accession>
<feature type="region of interest" description="Disordered" evidence="2">
    <location>
        <begin position="350"/>
        <end position="376"/>
    </location>
</feature>
<dbReference type="EMBL" id="JALJOQ010000116">
    <property type="protein sequence ID" value="KAK9796324.1"/>
    <property type="molecule type" value="Genomic_DNA"/>
</dbReference>
<dbReference type="GO" id="GO:0007034">
    <property type="term" value="P:vacuolar transport"/>
    <property type="evidence" value="ECO:0007669"/>
    <property type="project" value="TreeGrafter"/>
</dbReference>
<dbReference type="SUPFAM" id="SSF48371">
    <property type="entry name" value="ARM repeat"/>
    <property type="match status" value="1"/>
</dbReference>
<dbReference type="GO" id="GO:1901096">
    <property type="term" value="P:regulation of autophagosome maturation"/>
    <property type="evidence" value="ECO:0007669"/>
    <property type="project" value="TreeGrafter"/>
</dbReference>
<feature type="compositionally biased region" description="Low complexity" evidence="2">
    <location>
        <begin position="361"/>
        <end position="370"/>
    </location>
</feature>
<comment type="caution">
    <text evidence="4">The sequence shown here is derived from an EMBL/GenBank/DDBJ whole genome shotgun (WGS) entry which is preliminary data.</text>
</comment>
<evidence type="ECO:0000313" key="4">
    <source>
        <dbReference type="EMBL" id="KAK9796324.1"/>
    </source>
</evidence>
<dbReference type="GO" id="GO:0005794">
    <property type="term" value="C:Golgi apparatus"/>
    <property type="evidence" value="ECO:0007669"/>
    <property type="project" value="TreeGrafter"/>
</dbReference>
<keyword evidence="1" id="KW-0072">Autophagy</keyword>
<dbReference type="PANTHER" id="PTHR21481">
    <property type="entry name" value="PROTEIN CLEC16A"/>
    <property type="match status" value="1"/>
</dbReference>